<comment type="caution">
    <text evidence="4">The sequence shown here is derived from an EMBL/GenBank/DDBJ whole genome shotgun (WGS) entry which is preliminary data.</text>
</comment>
<feature type="compositionally biased region" description="Basic and acidic residues" evidence="2">
    <location>
        <begin position="747"/>
        <end position="769"/>
    </location>
</feature>
<dbReference type="SMART" id="SM00100">
    <property type="entry name" value="cNMP"/>
    <property type="match status" value="4"/>
</dbReference>
<protein>
    <recommendedName>
        <fullName evidence="3">Cyclic nucleotide-binding domain-containing protein</fullName>
    </recommendedName>
</protein>
<feature type="compositionally biased region" description="Basic and acidic residues" evidence="2">
    <location>
        <begin position="706"/>
        <end position="736"/>
    </location>
</feature>
<sequence>MDDLELGAIENIHDYLKVHLHKSICKTKSMEEQNDINDVSLIYNSLKKYVLRLTNINNFIKQENNFLRKKNDELIKKCNERDISKIFQNKKGTHGMYLNEIHKLSNENEFMKYKLQKLLRNNISLEKNNVELNNTLLLNRDNYALNGNIKSEKIKLKCMNLNESPNKFLLHQYGEHVKLEYRNENGNLTHLVGVNSHMFGEKINRIHKCAKILEEILNILNSSLKYDDPVIFQKKVDTMKIEKEELIMQNEFLKEKILQIETFILSDPFLVEKFNFFYNSNNINCDKSIRNNSKLYNNNNIKMIYHNLCSSENKNIDLKQQLSYEKERSHIYRTYMYDMRDKLKNNLKELFRLYNEENINFHNIDQSYDSIDYFKKKENLSYANNYHHVNNDKKNTEHVSEKDHCKYNCHTDLSNSEFYSMFKVNSDKIDYNQKMLKHAWTRIKELNQDTDNLNKRKSENSFKRRGHNAILDHIEECMKDEVYYFEIKELIRRRKKELDEILKSNINPLDYPKKDNNKLEDVLLISPMKDKEMLRERLRNHDQKLRMNNLQVDKHNDIFRHYINRKIISQYIKYKHIYDFYVQNKGVWKNKISKEKFMNFFKKHILNFKNDNTSRYNQKNIPYENQNRPSNFHYNRKVLNSIQVNETRESAYMQVGNDEYHDVTLDDPAKCVNRHSDDGTFSRVIQKEKRTERRKEGKRCKKKKNYAQEEGKGNRRGAEKRNRRGAEKRNRRGAEKRNRRGAKKRNRREEEKRNRSREKKGNRSRETKRNRSRKTKRNRSGEAKRNRRGAKKRNRREEEKRNRSREKKGNRSRETKRNRSRETKRNRSRETKRNRSRKTKEIEAERRKEIEEERRKEIEEKRRKEIEAERRKEIEAERRKEIEAERRKEIEAERRKEIEAERRKEIEAERQKEIEAERRKEIKSKEKQSKGNTKVNLSSSNKDLTYEHSRRSIYKDENEKQYEHESCDEDEINSVRKESFKEHQENSENFYVRAEYPRRHDSSLEMLRNTIENINKKKIGKTISSDDKKGHLSLPNSEDIKNMPFNEVSQSSFITMSSQNNKDISNLLEKKDSNQNSIKPIRLSKEFGEHTENEIKESEMNANQNEKFSSDEIELDIDKVPNKENVKKRTNFNLLSDHKKEEYIEEGSSVHSPYESIEKQTNPSGSEKILHRGNVNQNWSEIRLGAEMVVTERRNVRNKTMVGSSETVYKIRSRNAMKSMKMPEFAHVDGNVQMKDDNNESVEEMNPNEQMKDVNPNEQMKNVNTNEQVKEVNPNEQVKDDGRGTSHNPDLINNHAIHGTKKREKLLSKNYNDGNFFESEDEYDEQDFFDNNKYANVKIQEFRQILDEYDKNVYAFFMNLILYSKINLIKSYKNKVFNVHIEAKDILQYLLSNYLEHDKCKSKEEGEDDNSYINNQRLTEVEYKHINEYICNNSNTSSLKILYHKINFINNESYESFKNRLLEGGAINLINLFHDEDINDFDKIFDVSFVNFCDIVGISKDSCIYHFKLMDKNYKGKRYIYLKHILQYLDVEKTMKEEFHKYNFFPMHKKNLIYIHISESFDNLNEFFKYVNKKNKLYISLNEFIYFFSQNEKMEKYNYSKEEITCLYYSILFYVYYTNKNKILQTLQFFNDEAGEKVNVQDKDQILENAIDRNEQISTHPTEGLNRLVNESNNGKLTPNDGHNYSNYNLSLYKEYFSLDDFKFAIELKDLYFYFEGFECPFSKIKRRIVEIYGSVKKGILINQEICKRETNTNETNSSESDKDMMDLNLDVQIDSFHLFTKHKYRYMHSDRVFFCERQGSSENMDQMEKMEKIGSVTKRTFMSLMYNIGIHIDHCLTLWDGFSPFLECDVLDYKIFSGFLNGKINISNEETEESIKNIKNMLMNTHEEKEKDSICHHKSRLVGTICSGLLKNLNEKDYSTQVLTVDEIEVVAQVLNNVIPFNFLDKKEKKNFIQQLKKKCFKKGHNFASLGENVFKNKTEITQNESLPQMEYQNNNVVILLNGILKHSTNSSSFINSINVIDRDNICFYTAHTNVAVIEIEKELYTTDFVNLVEKKREVSKEFLNIIDKIPIFKNFPHSLKNSLSVNIQKCEYEKKKVIIRQHDDPSNFYILKEGEIHFYCNNEKTPISVISNCSFFGEIALIFNTLRTCDVVVESDVAHCYCISREYFLSLLNKQVVQEFVEYFRNYKHGVQHIIKNYENSNPNFHSICQEGEFHKLNEKNFNDADIKSWNDKEKNGTSNFSHSVELNSSRSDLQNGLRNSWRNSLNNQGKMGNKEKELHSEGITNKESSISSLNREISRSVLSGDNVTVDVEYINQHNISSFYSDLDKVLLKFFNTEQKYFVEEMESHLMNVKVLKDILENMNDKENFLKHLKCEKYPRGKNVILEGDFFEKFYFVKEGEISIQQFNQYKNMYEQIYILKKNHYFGHQLILSKTKSDFIAVATVDTELFTLEASLYEQYLSPFIDKLNRLNDIKHSDVLTECINHHVEKNKKDEDFIIKVINILKKVSIIQKLNDDEMYKAAKNFNFKFFKKGKVIIKYNDTPDHFYIIKKGIVSVKMDDKETTDTVANMNKLQSSDNDTNKIMHQKSFSAKSVYLHKYDYFGELSIINNQLRTAICMAETNCFLLTIDKFSFINNFGTLFNDLLQEADIRYTRNYSLPPWLKSMYGNNEFNNDMHSVSIKIPDLGSSISSISDDSNEMFSFEKEINKQLKKEKKEKKKKEKKKKGKKDKTNHSEETNTSTNSIDRTDNVDSNENEIDRLKSRCVSIERSLTVVNNEERIKKIKEEKEKKLNEIKLNEMKIFEKIKLKEEKKMKAFMKKKGAYLPDKSSKNNSRPSHTQVDSNIIDQNKNITTLDSNNTNNTSMSDKDKCSSRKVGDAPPKDTAGEGNEIDNIKEENREQHLKNKTNEVKEKYKNSVQQKSSSILKKKINPSNSSELNIDKLVKNLIGFICSEYNSIFHFYECIDKFNIGYIKYNDFLNFMICQNMEELFEGTENLENLFKYLCDGKNILTLIDFYKNVYRDKQIDKYELNLRLSEVYGSSMLAFKKIISQFNTQEDSLCNYENFQIVCEKVGLSKMNIENIWKEINIMNEENIPLEIIICILNGELFIEQSYTAYNEKKSFLNQVVNFFQGNDEGLTKMNTELIETNFQINYEDPIIINKCHHKSCSNECAEMVKLLETDVYFKFLTLYQRHFFATLMNRKIMNNGDILIKQSDVDSPIIYLYQGKANLISYNIFGIETITREIENKEIYGCYEVINEIPADYEVKISSDNAIAWILDRSSYIEHLKPMLNERKQNCVHILSILKNTPILRYMPEEVLDNISYAMKVEFHEPNHTIIQENTYYDKYYIICKGLATVEKNSEINKNKLILCTLRKGDYFGEMAIIKNEKRSANVILDTQAVLLSLVDTEFHRLLTPYFDQFLNRAKANYKKIKINNEPLPTEIARISSKTNVANIASLRSSQKKVTIQELDEKNKFNTGCSA</sequence>
<gene>
    <name evidence="4" type="ORF">PGO_133140</name>
</gene>
<feature type="compositionally biased region" description="Basic and acidic residues" evidence="2">
    <location>
        <begin position="671"/>
        <end position="695"/>
    </location>
</feature>
<evidence type="ECO:0000313" key="4">
    <source>
        <dbReference type="EMBL" id="GAW83042.1"/>
    </source>
</evidence>
<dbReference type="CDD" id="cd00038">
    <property type="entry name" value="CAP_ED"/>
    <property type="match status" value="4"/>
</dbReference>
<feature type="compositionally biased region" description="Basic and acidic residues" evidence="2">
    <location>
        <begin position="2868"/>
        <end position="2887"/>
    </location>
</feature>
<feature type="compositionally biased region" description="Basic residues" evidence="2">
    <location>
        <begin position="696"/>
        <end position="705"/>
    </location>
</feature>
<evidence type="ECO:0000313" key="5">
    <source>
        <dbReference type="Proteomes" id="UP000195521"/>
    </source>
</evidence>
<dbReference type="OMA" id="NHTIIKE"/>
<feature type="region of interest" description="Disordered" evidence="2">
    <location>
        <begin position="1264"/>
        <end position="1299"/>
    </location>
</feature>
<evidence type="ECO:0000256" key="1">
    <source>
        <dbReference type="SAM" id="Coils"/>
    </source>
</evidence>
<dbReference type="InterPro" id="IPR014710">
    <property type="entry name" value="RmlC-like_jellyroll"/>
</dbReference>
<dbReference type="Pfam" id="PF00027">
    <property type="entry name" value="cNMP_binding"/>
    <property type="match status" value="3"/>
</dbReference>
<dbReference type="RefSeq" id="XP_028545631.1">
    <property type="nucleotide sequence ID" value="XM_028689830.1"/>
</dbReference>
<dbReference type="PANTHER" id="PTHR23011">
    <property type="entry name" value="CYCLIC NUCLEOTIDE-BINDING DOMAIN CONTAINING PROTEIN"/>
    <property type="match status" value="1"/>
</dbReference>
<keyword evidence="5" id="KW-1185">Reference proteome</keyword>
<dbReference type="EMBL" id="BDQF01000014">
    <property type="protein sequence ID" value="GAW83042.1"/>
    <property type="molecule type" value="Genomic_DNA"/>
</dbReference>
<name>A0A1Y1JQB5_PLAGO</name>
<feature type="region of interest" description="Disordered" evidence="2">
    <location>
        <begin position="1144"/>
        <end position="1170"/>
    </location>
</feature>
<feature type="compositionally biased region" description="Polar residues" evidence="2">
    <location>
        <begin position="2833"/>
        <end position="2854"/>
    </location>
</feature>
<feature type="compositionally biased region" description="Basic residues" evidence="2">
    <location>
        <begin position="737"/>
        <end position="746"/>
    </location>
</feature>
<feature type="region of interest" description="Disordered" evidence="2">
    <location>
        <begin position="2266"/>
        <end position="2292"/>
    </location>
</feature>
<feature type="compositionally biased region" description="Polar residues" evidence="2">
    <location>
        <begin position="930"/>
        <end position="943"/>
    </location>
</feature>
<keyword evidence="1" id="KW-0175">Coiled coil</keyword>
<feature type="compositionally biased region" description="Basic residues" evidence="2">
    <location>
        <begin position="2714"/>
        <end position="2731"/>
    </location>
</feature>
<feature type="region of interest" description="Disordered" evidence="2">
    <location>
        <begin position="1023"/>
        <end position="1043"/>
    </location>
</feature>
<dbReference type="CDD" id="cd22249">
    <property type="entry name" value="UDM1_RNF168_RNF169-like"/>
    <property type="match status" value="1"/>
</dbReference>
<accession>A0A1Y1JQB5</accession>
<feature type="compositionally biased region" description="Basic residues" evidence="2">
    <location>
        <begin position="785"/>
        <end position="794"/>
    </location>
</feature>
<feature type="region of interest" description="Disordered" evidence="2">
    <location>
        <begin position="671"/>
        <end position="973"/>
    </location>
</feature>
<feature type="region of interest" description="Disordered" evidence="2">
    <location>
        <begin position="2824"/>
        <end position="2917"/>
    </location>
</feature>
<feature type="compositionally biased region" description="Basic and acidic residues" evidence="2">
    <location>
        <begin position="795"/>
        <end position="929"/>
    </location>
</feature>
<proteinExistence type="predicted"/>
<dbReference type="PROSITE" id="PS50042">
    <property type="entry name" value="CNMP_BINDING_3"/>
    <property type="match status" value="5"/>
</dbReference>
<feature type="domain" description="Cyclic nucleotide-binding" evidence="3">
    <location>
        <begin position="3313"/>
        <end position="3417"/>
    </location>
</feature>
<feature type="coiled-coil region" evidence="1">
    <location>
        <begin position="101"/>
        <end position="135"/>
    </location>
</feature>
<dbReference type="PANTHER" id="PTHR23011:SF28">
    <property type="entry name" value="CYCLIC NUCLEOTIDE-BINDING DOMAIN CONTAINING PROTEIN"/>
    <property type="match status" value="1"/>
</dbReference>
<evidence type="ECO:0000259" key="3">
    <source>
        <dbReference type="PROSITE" id="PS50042"/>
    </source>
</evidence>
<evidence type="ECO:0000256" key="2">
    <source>
        <dbReference type="SAM" id="MobiDB-lite"/>
    </source>
</evidence>
<feature type="compositionally biased region" description="Basic and acidic residues" evidence="2">
    <location>
        <begin position="944"/>
        <end position="965"/>
    </location>
</feature>
<feature type="region of interest" description="Disordered" evidence="2">
    <location>
        <begin position="2714"/>
        <end position="2756"/>
    </location>
</feature>
<dbReference type="GeneID" id="39749785"/>
<dbReference type="InterPro" id="IPR018490">
    <property type="entry name" value="cNMP-bd_dom_sf"/>
</dbReference>
<dbReference type="Gene3D" id="2.60.120.10">
    <property type="entry name" value="Jelly Rolls"/>
    <property type="match status" value="5"/>
</dbReference>
<reference evidence="5" key="1">
    <citation type="submission" date="2017-04" db="EMBL/GenBank/DDBJ databases">
        <title>Plasmodium gonderi genome.</title>
        <authorList>
            <person name="Arisue N."/>
            <person name="Honma H."/>
            <person name="Kawai S."/>
            <person name="Tougan T."/>
            <person name="Tanabe K."/>
            <person name="Horii T."/>
        </authorList>
    </citation>
    <scope>NUCLEOTIDE SEQUENCE [LARGE SCALE GENOMIC DNA]</scope>
    <source>
        <strain evidence="5">ATCC 30045</strain>
    </source>
</reference>
<feature type="domain" description="Cyclic nucleotide-binding" evidence="3">
    <location>
        <begin position="2073"/>
        <end position="2174"/>
    </location>
</feature>
<dbReference type="Proteomes" id="UP000195521">
    <property type="component" value="Unassembled WGS sequence"/>
</dbReference>
<feature type="compositionally biased region" description="Basic and acidic residues" evidence="2">
    <location>
        <begin position="2894"/>
        <end position="2917"/>
    </location>
</feature>
<feature type="domain" description="Cyclic nucleotide-binding" evidence="3">
    <location>
        <begin position="2370"/>
        <end position="2473"/>
    </location>
</feature>
<feature type="domain" description="Cyclic nucleotide-binding" evidence="3">
    <location>
        <begin position="3186"/>
        <end position="3286"/>
    </location>
</feature>
<dbReference type="InterPro" id="IPR000595">
    <property type="entry name" value="cNMP-bd_dom"/>
</dbReference>
<organism evidence="4 5">
    <name type="scientific">Plasmodium gonderi</name>
    <dbReference type="NCBI Taxonomy" id="77519"/>
    <lineage>
        <taxon>Eukaryota</taxon>
        <taxon>Sar</taxon>
        <taxon>Alveolata</taxon>
        <taxon>Apicomplexa</taxon>
        <taxon>Aconoidasida</taxon>
        <taxon>Haemosporida</taxon>
        <taxon>Plasmodiidae</taxon>
        <taxon>Plasmodium</taxon>
        <taxon>Plasmodium (Plasmodium)</taxon>
    </lineage>
</organism>
<feature type="domain" description="Cyclic nucleotide-binding" evidence="3">
    <location>
        <begin position="2512"/>
        <end position="2636"/>
    </location>
</feature>
<dbReference type="OrthoDB" id="417078at2759"/>
<dbReference type="SUPFAM" id="SSF51206">
    <property type="entry name" value="cAMP-binding domain-like"/>
    <property type="match status" value="5"/>
</dbReference>
<feature type="compositionally biased region" description="Low complexity" evidence="2">
    <location>
        <begin position="2855"/>
        <end position="2867"/>
    </location>
</feature>